<dbReference type="AlphaFoldDB" id="A0A1I7WJI1"/>
<dbReference type="WBParaSite" id="Hba_05181">
    <property type="protein sequence ID" value="Hba_05181"/>
    <property type="gene ID" value="Hba_05181"/>
</dbReference>
<reference evidence="2" key="1">
    <citation type="submission" date="2016-11" db="UniProtKB">
        <authorList>
            <consortium name="WormBaseParasite"/>
        </authorList>
    </citation>
    <scope>IDENTIFICATION</scope>
</reference>
<dbReference type="Proteomes" id="UP000095283">
    <property type="component" value="Unplaced"/>
</dbReference>
<proteinExistence type="predicted"/>
<organism evidence="1 2">
    <name type="scientific">Heterorhabditis bacteriophora</name>
    <name type="common">Entomopathogenic nematode worm</name>
    <dbReference type="NCBI Taxonomy" id="37862"/>
    <lineage>
        <taxon>Eukaryota</taxon>
        <taxon>Metazoa</taxon>
        <taxon>Ecdysozoa</taxon>
        <taxon>Nematoda</taxon>
        <taxon>Chromadorea</taxon>
        <taxon>Rhabditida</taxon>
        <taxon>Rhabditina</taxon>
        <taxon>Rhabditomorpha</taxon>
        <taxon>Strongyloidea</taxon>
        <taxon>Heterorhabditidae</taxon>
        <taxon>Heterorhabditis</taxon>
    </lineage>
</organism>
<evidence type="ECO:0000313" key="1">
    <source>
        <dbReference type="Proteomes" id="UP000095283"/>
    </source>
</evidence>
<accession>A0A1I7WJI1</accession>
<protein>
    <submittedName>
        <fullName evidence="2">Fuz_longin_3 domain-containing protein</fullName>
    </submittedName>
</protein>
<name>A0A1I7WJI1_HETBA</name>
<sequence>LCFFPTTEETTELLDALTSRTCRESLHKVYGLRNI</sequence>
<evidence type="ECO:0000313" key="2">
    <source>
        <dbReference type="WBParaSite" id="Hba_05181"/>
    </source>
</evidence>
<keyword evidence="1" id="KW-1185">Reference proteome</keyword>